<organism evidence="1 2">
    <name type="scientific">Periophthalmus magnuspinnatus</name>
    <dbReference type="NCBI Taxonomy" id="409849"/>
    <lineage>
        <taxon>Eukaryota</taxon>
        <taxon>Metazoa</taxon>
        <taxon>Chordata</taxon>
        <taxon>Craniata</taxon>
        <taxon>Vertebrata</taxon>
        <taxon>Euteleostomi</taxon>
        <taxon>Actinopterygii</taxon>
        <taxon>Neopterygii</taxon>
        <taxon>Teleostei</taxon>
        <taxon>Neoteleostei</taxon>
        <taxon>Acanthomorphata</taxon>
        <taxon>Gobiaria</taxon>
        <taxon>Gobiiformes</taxon>
        <taxon>Gobioidei</taxon>
        <taxon>Gobiidae</taxon>
        <taxon>Oxudercinae</taxon>
        <taxon>Periophthalmus</taxon>
    </lineage>
</organism>
<dbReference type="Proteomes" id="UP000261520">
    <property type="component" value="Unplaced"/>
</dbReference>
<proteinExistence type="predicted"/>
<evidence type="ECO:0000313" key="2">
    <source>
        <dbReference type="Proteomes" id="UP000261520"/>
    </source>
</evidence>
<dbReference type="Ensembl" id="ENSPMGT00000019530.1">
    <property type="protein sequence ID" value="ENSPMGP00000018309.1"/>
    <property type="gene ID" value="ENSPMGG00000014956.1"/>
</dbReference>
<protein>
    <submittedName>
        <fullName evidence="1">Uncharacterized protein</fullName>
    </submittedName>
</protein>
<reference evidence="1" key="1">
    <citation type="submission" date="2025-08" db="UniProtKB">
        <authorList>
            <consortium name="Ensembl"/>
        </authorList>
    </citation>
    <scope>IDENTIFICATION</scope>
</reference>
<reference evidence="1" key="2">
    <citation type="submission" date="2025-09" db="UniProtKB">
        <authorList>
            <consortium name="Ensembl"/>
        </authorList>
    </citation>
    <scope>IDENTIFICATION</scope>
</reference>
<keyword evidence="2" id="KW-1185">Reference proteome</keyword>
<name>A0A3B4ANW9_9GOBI</name>
<sequence length="116" mass="13268">RAQCVMTGQRNPLERAGCASRLFLCWLSPLLHLGTKQRLEESDMYSVVQEDQSDTLGKELQSFWEREVRKSKKDLCEPSLTRVLFQCYGAVYCPGAMCTDGHPCAQTWCLLWTNCD</sequence>
<dbReference type="STRING" id="409849.ENSPMGP00000018309"/>
<evidence type="ECO:0000313" key="1">
    <source>
        <dbReference type="Ensembl" id="ENSPMGP00000018309.1"/>
    </source>
</evidence>
<dbReference type="AlphaFoldDB" id="A0A3B4ANW9"/>
<accession>A0A3B4ANW9</accession>